<evidence type="ECO:0000313" key="1">
    <source>
        <dbReference type="EMBL" id="SFH04687.1"/>
    </source>
</evidence>
<organism evidence="1 2">
    <name type="scientific">Methylobacterium gossipiicola</name>
    <dbReference type="NCBI Taxonomy" id="582675"/>
    <lineage>
        <taxon>Bacteria</taxon>
        <taxon>Pseudomonadati</taxon>
        <taxon>Pseudomonadota</taxon>
        <taxon>Alphaproteobacteria</taxon>
        <taxon>Hyphomicrobiales</taxon>
        <taxon>Methylobacteriaceae</taxon>
        <taxon>Methylobacterium</taxon>
    </lineage>
</organism>
<dbReference type="EMBL" id="FOPM01000027">
    <property type="protein sequence ID" value="SFH04687.1"/>
    <property type="molecule type" value="Genomic_DNA"/>
</dbReference>
<name>A0A1I2WVE9_9HYPH</name>
<reference evidence="2" key="1">
    <citation type="submission" date="2016-10" db="EMBL/GenBank/DDBJ databases">
        <authorList>
            <person name="Varghese N."/>
            <person name="Submissions S."/>
        </authorList>
    </citation>
    <scope>NUCLEOTIDE SEQUENCE [LARGE SCALE GENOMIC DNA]</scope>
    <source>
        <strain evidence="2">Gh-105</strain>
    </source>
</reference>
<protein>
    <submittedName>
        <fullName evidence="1">Uncharacterized protein</fullName>
    </submittedName>
</protein>
<dbReference type="OrthoDB" id="8456399at2"/>
<proteinExistence type="predicted"/>
<keyword evidence="2" id="KW-1185">Reference proteome</keyword>
<dbReference type="RefSeq" id="WP_091974634.1">
    <property type="nucleotide sequence ID" value="NZ_FOPM01000027.1"/>
</dbReference>
<gene>
    <name evidence="1" type="ORF">SAMN05192565_12727</name>
</gene>
<sequence>MGEVIDLKAARDAQMTSAFAEYAAAKNRADETLRILDMIAAARAWERFILLAIPDPRQRIGLL</sequence>
<dbReference type="AlphaFoldDB" id="A0A1I2WVE9"/>
<dbReference type="STRING" id="582675.SAMN05192565_12727"/>
<dbReference type="Proteomes" id="UP000199229">
    <property type="component" value="Unassembled WGS sequence"/>
</dbReference>
<evidence type="ECO:0000313" key="2">
    <source>
        <dbReference type="Proteomes" id="UP000199229"/>
    </source>
</evidence>
<accession>A0A1I2WVE9</accession>